<dbReference type="PROSITE" id="PS50937">
    <property type="entry name" value="HTH_MERR_2"/>
    <property type="match status" value="1"/>
</dbReference>
<evidence type="ECO:0000256" key="2">
    <source>
        <dbReference type="ARBA" id="ARBA00023015"/>
    </source>
</evidence>
<evidence type="ECO:0000313" key="6">
    <source>
        <dbReference type="EMBL" id="MED7824550.1"/>
    </source>
</evidence>
<reference evidence="6" key="1">
    <citation type="submission" date="2024-01" db="EMBL/GenBank/DDBJ databases">
        <title>First draft genome sequence data of TA4-1, the type strain of Gram-positive actinobacterium Streptomyces chiangmaiensis.</title>
        <authorList>
            <person name="Yasawong M."/>
            <person name="Nantapong N."/>
        </authorList>
    </citation>
    <scope>NUCLEOTIDE SEQUENCE</scope>
    <source>
        <strain evidence="6">TA4-1</strain>
    </source>
</reference>
<evidence type="ECO:0000313" key="7">
    <source>
        <dbReference type="Proteomes" id="UP001333996"/>
    </source>
</evidence>
<dbReference type="CDD" id="cd00592">
    <property type="entry name" value="HTH_MerR-like"/>
    <property type="match status" value="1"/>
</dbReference>
<organism evidence="6 7">
    <name type="scientific">Streptomyces chiangmaiensis</name>
    <dbReference type="NCBI Taxonomy" id="766497"/>
    <lineage>
        <taxon>Bacteria</taxon>
        <taxon>Bacillati</taxon>
        <taxon>Actinomycetota</taxon>
        <taxon>Actinomycetes</taxon>
        <taxon>Kitasatosporales</taxon>
        <taxon>Streptomycetaceae</taxon>
        <taxon>Streptomyces</taxon>
    </lineage>
</organism>
<name>A0ABU7FKB5_9ACTN</name>
<dbReference type="SMART" id="SM00422">
    <property type="entry name" value="HTH_MERR"/>
    <property type="match status" value="1"/>
</dbReference>
<dbReference type="Proteomes" id="UP001333996">
    <property type="component" value="Unassembled WGS sequence"/>
</dbReference>
<evidence type="ECO:0000256" key="1">
    <source>
        <dbReference type="ARBA" id="ARBA00022491"/>
    </source>
</evidence>
<sequence>MKSSEQSAPAGGDVAAMSIGAVAERFGLATHVLRHWEGMGLLAPGRDRAGRRRYSVDHLTRVAVILRAKEAGLSLGTIRSLAATADPAERRDILQEEAAALRSRIAAAQYSLELIECALACDHEDFTQCAHFRQMVAERIGPDTPVHASV</sequence>
<keyword evidence="7" id="KW-1185">Reference proteome</keyword>
<dbReference type="EMBL" id="JAYWVC010000076">
    <property type="protein sequence ID" value="MED7824550.1"/>
    <property type="molecule type" value="Genomic_DNA"/>
</dbReference>
<feature type="domain" description="HTH merR-type" evidence="5">
    <location>
        <begin position="16"/>
        <end position="84"/>
    </location>
</feature>
<evidence type="ECO:0000256" key="3">
    <source>
        <dbReference type="ARBA" id="ARBA00023125"/>
    </source>
</evidence>
<protein>
    <submittedName>
        <fullName evidence="6">MerR family transcriptional regulator</fullName>
    </submittedName>
</protein>
<evidence type="ECO:0000259" key="5">
    <source>
        <dbReference type="PROSITE" id="PS50937"/>
    </source>
</evidence>
<dbReference type="PANTHER" id="PTHR30204">
    <property type="entry name" value="REDOX-CYCLING DRUG-SENSING TRANSCRIPTIONAL ACTIVATOR SOXR"/>
    <property type="match status" value="1"/>
</dbReference>
<dbReference type="PANTHER" id="PTHR30204:SF69">
    <property type="entry name" value="MERR-FAMILY TRANSCRIPTIONAL REGULATOR"/>
    <property type="match status" value="1"/>
</dbReference>
<gene>
    <name evidence="6" type="ORF">VXC91_21805</name>
</gene>
<dbReference type="PRINTS" id="PR00040">
    <property type="entry name" value="HTHMERR"/>
</dbReference>
<comment type="caution">
    <text evidence="6">The sequence shown here is derived from an EMBL/GenBank/DDBJ whole genome shotgun (WGS) entry which is preliminary data.</text>
</comment>
<keyword evidence="4" id="KW-0804">Transcription</keyword>
<keyword evidence="3" id="KW-0238">DNA-binding</keyword>
<proteinExistence type="predicted"/>
<keyword evidence="2" id="KW-0805">Transcription regulation</keyword>
<dbReference type="InterPro" id="IPR047057">
    <property type="entry name" value="MerR_fam"/>
</dbReference>
<dbReference type="Pfam" id="PF13411">
    <property type="entry name" value="MerR_1"/>
    <property type="match status" value="1"/>
</dbReference>
<accession>A0ABU7FKB5</accession>
<dbReference type="InterPro" id="IPR009061">
    <property type="entry name" value="DNA-bd_dom_put_sf"/>
</dbReference>
<dbReference type="InterPro" id="IPR000551">
    <property type="entry name" value="MerR-type_HTH_dom"/>
</dbReference>
<keyword evidence="1" id="KW-0678">Repressor</keyword>
<dbReference type="RefSeq" id="WP_329508983.1">
    <property type="nucleotide sequence ID" value="NZ_BAAAYZ010000053.1"/>
</dbReference>
<evidence type="ECO:0000256" key="4">
    <source>
        <dbReference type="ARBA" id="ARBA00023163"/>
    </source>
</evidence>
<dbReference type="SUPFAM" id="SSF46955">
    <property type="entry name" value="Putative DNA-binding domain"/>
    <property type="match status" value="1"/>
</dbReference>
<dbReference type="Gene3D" id="1.10.1660.10">
    <property type="match status" value="1"/>
</dbReference>